<comment type="caution">
    <text evidence="9">The sequence shown here is derived from an EMBL/GenBank/DDBJ whole genome shotgun (WGS) entry which is preliminary data.</text>
</comment>
<feature type="domain" description="TAFH" evidence="8">
    <location>
        <begin position="580"/>
        <end position="677"/>
    </location>
</feature>
<evidence type="ECO:0000313" key="10">
    <source>
        <dbReference type="Proteomes" id="UP001497382"/>
    </source>
</evidence>
<keyword evidence="6" id="KW-0175">Coiled coil</keyword>
<dbReference type="Pfam" id="PF07531">
    <property type="entry name" value="TAFH"/>
    <property type="match status" value="1"/>
</dbReference>
<dbReference type="GO" id="GO:0016251">
    <property type="term" value="F:RNA polymerase II general transcription initiation factor activity"/>
    <property type="evidence" value="ECO:0007669"/>
    <property type="project" value="TreeGrafter"/>
</dbReference>
<comment type="subcellular location">
    <subcellularLocation>
        <location evidence="1">Nucleus</location>
    </subcellularLocation>
</comment>
<dbReference type="GO" id="GO:0046982">
    <property type="term" value="F:protein heterodimerization activity"/>
    <property type="evidence" value="ECO:0007669"/>
    <property type="project" value="InterPro"/>
</dbReference>
<dbReference type="SUPFAM" id="SSF47113">
    <property type="entry name" value="Histone-fold"/>
    <property type="match status" value="1"/>
</dbReference>
<evidence type="ECO:0000256" key="5">
    <source>
        <dbReference type="ARBA" id="ARBA00023242"/>
    </source>
</evidence>
<dbReference type="Pfam" id="PF05236">
    <property type="entry name" value="TAF4"/>
    <property type="match status" value="1"/>
</dbReference>
<dbReference type="PANTHER" id="PTHR15138">
    <property type="entry name" value="TRANSCRIPTION INITIATION FACTOR TFIID SUBUNIT 4"/>
    <property type="match status" value="1"/>
</dbReference>
<dbReference type="FunFam" id="1.10.20.10:FF:000015">
    <property type="entry name" value="Transcription initiation factor TFIID subunit 4B"/>
    <property type="match status" value="1"/>
</dbReference>
<dbReference type="InterPro" id="IPR009072">
    <property type="entry name" value="Histone-fold"/>
</dbReference>
<evidence type="ECO:0000256" key="6">
    <source>
        <dbReference type="SAM" id="Coils"/>
    </source>
</evidence>
<evidence type="ECO:0000256" key="4">
    <source>
        <dbReference type="ARBA" id="ARBA00023163"/>
    </source>
</evidence>
<dbReference type="EMBL" id="CAXIEN010000076">
    <property type="protein sequence ID" value="CAL1274316.1"/>
    <property type="molecule type" value="Genomic_DNA"/>
</dbReference>
<reference evidence="9 10" key="1">
    <citation type="submission" date="2024-04" db="EMBL/GenBank/DDBJ databases">
        <authorList>
            <person name="Rising A."/>
            <person name="Reimegard J."/>
            <person name="Sonavane S."/>
            <person name="Akerstrom W."/>
            <person name="Nylinder S."/>
            <person name="Hedman E."/>
            <person name="Kallberg Y."/>
        </authorList>
    </citation>
    <scope>NUCLEOTIDE SEQUENCE [LARGE SCALE GENOMIC DNA]</scope>
</reference>
<name>A0AAV1ZV88_9ARAC</name>
<comment type="similarity">
    <text evidence="2">Belongs to the TAF4 family.</text>
</comment>
<protein>
    <recommendedName>
        <fullName evidence="8">TAFH domain-containing protein</fullName>
    </recommendedName>
</protein>
<feature type="region of interest" description="Disordered" evidence="7">
    <location>
        <begin position="982"/>
        <end position="1012"/>
    </location>
</feature>
<dbReference type="InterPro" id="IPR045144">
    <property type="entry name" value="TAF4"/>
</dbReference>
<accession>A0AAV1ZV88</accession>
<sequence length="1043" mass="111706">MATVKSLEDMLSSEVDESAVTALVGSLESQLASSNIQLSSQDVNTTSVTVNHVNNAVLVDNNVTRLLDGQKQGVIAASQAVSLINVGKPTIVSSPIVDVNATSTATSSASNVIATLPGALPASGYITQVTGPSQQSFFSPIVSGNITVNRATNSQEIKVVSQAVVSQINSTCTINTRSKTAAAAAAAMPNGSPNNVGLLTVRPNQTSSMGAIYDLANVASQQSPIVTSNTCVTTTTPTSSQVQVTVANGKQITAIKSQADSKSSNEKNGKPLVITRSQENISVPNTVVQTTVMHQIAGTNVIQVSNPTVVSKSHVTTSQPVSVVSQVVTPSILSPGVQIVNVNPRLGVQSLTGQKTLAPRVMLATNPVRITTGPQILTARAGVAGQRGLSQNNAQIKVQTYQQQRVSAPKSQIVGQKVIPCSTNKGTITLAPGMVRGAVLLKAENGQLQVVNIAGSSASTIPGAATYRLQSIPPGATNVRTVTPQQLVSVPVSATGLKANQVSVTVPQSIVVTNIQPGTTPLSDANSRLSSPSTTKSGVIKILKPNNRILQAGINGNLTTPLTVQTTTANSQPGTPTQMSPNTAKKKCKNFLSTLIRLADEQPAAVARSVRNLIQGIIDGTMQAEEFTAKLQKELNSAPQPYLVPFLKKNLPYLRHSLITKELTIEGVRPPPPGAMILPHPSSNLQQIQIGQKRPVMQPTTQVRLMSGQTAPLAAQLLQQNQSIINQRYSVPRLPSTTQAKSLLVGKTIVASSVAASSPATVTALQSKFQAKIPVINSAKDPGKRTFSTLRDDDDINDVAAMGGVNLVEESQKILASNSEIVGTQIRSCKDESFLFSSALQRRIHEIAQKHGLDEVSQDVINLISHASQIRLKNLIEKLSVIAEHRVETPKNDSRYEITQDVKSQIKFIEELDRLEKRRHEEQEREILLRAAKSRSKLEDPEQLKLKQKAKEMQRAELEELRQREANTTALLAIGPRKKFKLENNLSTSNQASPGSYSGSSNNPPKFQARPRVKRVNIRDLLYLMEQERETVRRPLLYKSYLK</sequence>
<dbReference type="InterPro" id="IPR037249">
    <property type="entry name" value="TAFH/NHR1_dom_sf"/>
</dbReference>
<evidence type="ECO:0000256" key="2">
    <source>
        <dbReference type="ARBA" id="ARBA00006178"/>
    </source>
</evidence>
<dbReference type="SUPFAM" id="SSF158553">
    <property type="entry name" value="TAFH domain-like"/>
    <property type="match status" value="1"/>
</dbReference>
<dbReference type="PANTHER" id="PTHR15138:SF14">
    <property type="entry name" value="TRANSCRIPTION INITIATION FACTOR TFIID SUBUNIT 4"/>
    <property type="match status" value="1"/>
</dbReference>
<keyword evidence="10" id="KW-1185">Reference proteome</keyword>
<keyword evidence="3" id="KW-0805">Transcription regulation</keyword>
<evidence type="ECO:0000313" key="9">
    <source>
        <dbReference type="EMBL" id="CAL1274316.1"/>
    </source>
</evidence>
<dbReference type="InterPro" id="IPR007900">
    <property type="entry name" value="TAF4_C"/>
</dbReference>
<dbReference type="AlphaFoldDB" id="A0AAV1ZV88"/>
<evidence type="ECO:0000256" key="1">
    <source>
        <dbReference type="ARBA" id="ARBA00004123"/>
    </source>
</evidence>
<dbReference type="Gene3D" id="1.10.20.10">
    <property type="entry name" value="Histone, subunit A"/>
    <property type="match status" value="1"/>
</dbReference>
<evidence type="ECO:0000256" key="7">
    <source>
        <dbReference type="SAM" id="MobiDB-lite"/>
    </source>
</evidence>
<gene>
    <name evidence="9" type="ORF">LARSCL_LOCUS7396</name>
</gene>
<keyword evidence="5" id="KW-0539">Nucleus</keyword>
<organism evidence="9 10">
    <name type="scientific">Larinioides sclopetarius</name>
    <dbReference type="NCBI Taxonomy" id="280406"/>
    <lineage>
        <taxon>Eukaryota</taxon>
        <taxon>Metazoa</taxon>
        <taxon>Ecdysozoa</taxon>
        <taxon>Arthropoda</taxon>
        <taxon>Chelicerata</taxon>
        <taxon>Arachnida</taxon>
        <taxon>Araneae</taxon>
        <taxon>Araneomorphae</taxon>
        <taxon>Entelegynae</taxon>
        <taxon>Araneoidea</taxon>
        <taxon>Araneidae</taxon>
        <taxon>Larinioides</taxon>
    </lineage>
</organism>
<dbReference type="CDD" id="cd08045">
    <property type="entry name" value="HFD_TAF4"/>
    <property type="match status" value="1"/>
</dbReference>
<dbReference type="SMART" id="SM00549">
    <property type="entry name" value="TAFH"/>
    <property type="match status" value="1"/>
</dbReference>
<dbReference type="PROSITE" id="PS51119">
    <property type="entry name" value="TAFH"/>
    <property type="match status" value="1"/>
</dbReference>
<dbReference type="InterPro" id="IPR003894">
    <property type="entry name" value="TAFH_NHR1"/>
</dbReference>
<dbReference type="Proteomes" id="UP001497382">
    <property type="component" value="Unassembled WGS sequence"/>
</dbReference>
<dbReference type="GO" id="GO:0006367">
    <property type="term" value="P:transcription initiation at RNA polymerase II promoter"/>
    <property type="evidence" value="ECO:0007669"/>
    <property type="project" value="TreeGrafter"/>
</dbReference>
<keyword evidence="4" id="KW-0804">Transcription</keyword>
<dbReference type="Gene3D" id="1.20.120.1110">
    <property type="entry name" value="TAFH/NHR1 domain"/>
    <property type="match status" value="1"/>
</dbReference>
<feature type="coiled-coil region" evidence="6">
    <location>
        <begin position="905"/>
        <end position="971"/>
    </location>
</feature>
<dbReference type="GO" id="GO:0003677">
    <property type="term" value="F:DNA binding"/>
    <property type="evidence" value="ECO:0007669"/>
    <property type="project" value="TreeGrafter"/>
</dbReference>
<proteinExistence type="inferred from homology"/>
<evidence type="ECO:0000259" key="8">
    <source>
        <dbReference type="PROSITE" id="PS51119"/>
    </source>
</evidence>
<evidence type="ECO:0000256" key="3">
    <source>
        <dbReference type="ARBA" id="ARBA00023015"/>
    </source>
</evidence>
<dbReference type="GO" id="GO:0005669">
    <property type="term" value="C:transcription factor TFIID complex"/>
    <property type="evidence" value="ECO:0007669"/>
    <property type="project" value="InterPro"/>
</dbReference>
<feature type="compositionally biased region" description="Low complexity" evidence="7">
    <location>
        <begin position="989"/>
        <end position="1005"/>
    </location>
</feature>